<proteinExistence type="predicted"/>
<dbReference type="SUPFAM" id="SSF48452">
    <property type="entry name" value="TPR-like"/>
    <property type="match status" value="1"/>
</dbReference>
<feature type="domain" description="LapB rubredoxin metal binding" evidence="2">
    <location>
        <begin position="344"/>
        <end position="371"/>
    </location>
</feature>
<keyword evidence="1" id="KW-0479">Metal-binding</keyword>
<evidence type="ECO:0000259" key="2">
    <source>
        <dbReference type="Pfam" id="PF18073"/>
    </source>
</evidence>
<dbReference type="OrthoDB" id="507476at2"/>
<sequence length="378" mass="43343">MVELLFLLLPVAAGYGYIMGKNSARSKAHEQNRQITSEYSKGLKFLLDREEDQGLEHLINLLEVSADSVEHYLTLAIMFRRRGEFDRAIKIHKLLLEQANLNSDTTTSILIELAQDYIMAGLLDCAEEHLLNLVERLNAKAIELLFDLYLQTKEWQKGISLYEKNGSLFSKHKLKVAVANFYCEQSILIEKPKLMRKVLGLESGVVRPLFELGKAAFLREDHVKAISYWRDLLMQTPNYTPLFLDDLEACYKNLGLCDQFETLLEQEVENGGVLIKIKYCRILVNNSRSSDAVKLLTKSLKKQPNIRGFSFLLEMITSQNQEIKIVIEQINELVQSYIATKTEFQCTQCGFSSHTLYWSCPSCKHWETIIPSRGLDGF</sequence>
<keyword evidence="4" id="KW-1185">Reference proteome</keyword>
<dbReference type="SMART" id="SM00028">
    <property type="entry name" value="TPR"/>
    <property type="match status" value="2"/>
</dbReference>
<reference evidence="3 4" key="1">
    <citation type="submission" date="2016-10" db="EMBL/GenBank/DDBJ databases">
        <authorList>
            <person name="de Groot N.N."/>
        </authorList>
    </citation>
    <scope>NUCLEOTIDE SEQUENCE [LARGE SCALE GENOMIC DNA]</scope>
    <source>
        <strain evidence="3 4">DSM 6059</strain>
    </source>
</reference>
<dbReference type="Proteomes" id="UP000198862">
    <property type="component" value="Unassembled WGS sequence"/>
</dbReference>
<dbReference type="InterPro" id="IPR011990">
    <property type="entry name" value="TPR-like_helical_dom_sf"/>
</dbReference>
<evidence type="ECO:0000256" key="1">
    <source>
        <dbReference type="ARBA" id="ARBA00022723"/>
    </source>
</evidence>
<dbReference type="STRING" id="1123010.SAMN02745724_03470"/>
<evidence type="ECO:0000313" key="4">
    <source>
        <dbReference type="Proteomes" id="UP000198862"/>
    </source>
</evidence>
<accession>A0A1I1PJ13</accession>
<protein>
    <submittedName>
        <fullName evidence="3">Lipopolysaccharide biosynthesis regulator YciM, contains six TPR domains and a predicted metal-binding C-terminal domain</fullName>
    </submittedName>
</protein>
<dbReference type="GO" id="GO:0046872">
    <property type="term" value="F:metal ion binding"/>
    <property type="evidence" value="ECO:0007669"/>
    <property type="project" value="UniProtKB-KW"/>
</dbReference>
<name>A0A1I1PJ13_9GAMM</name>
<dbReference type="Gene3D" id="1.25.40.10">
    <property type="entry name" value="Tetratricopeptide repeat domain"/>
    <property type="match status" value="1"/>
</dbReference>
<dbReference type="Pfam" id="PF18073">
    <property type="entry name" value="Zn_ribbon_LapB"/>
    <property type="match status" value="1"/>
</dbReference>
<dbReference type="EMBL" id="FOLO01000032">
    <property type="protein sequence ID" value="SFD09686.1"/>
    <property type="molecule type" value="Genomic_DNA"/>
</dbReference>
<gene>
    <name evidence="3" type="ORF">SAMN02745724_03470</name>
</gene>
<dbReference type="AlphaFoldDB" id="A0A1I1PJ13"/>
<evidence type="ECO:0000313" key="3">
    <source>
        <dbReference type="EMBL" id="SFD09686.1"/>
    </source>
</evidence>
<dbReference type="RefSeq" id="WP_091987206.1">
    <property type="nucleotide sequence ID" value="NZ_FOLO01000032.1"/>
</dbReference>
<dbReference type="InterPro" id="IPR041166">
    <property type="entry name" value="Rubredoxin_2"/>
</dbReference>
<dbReference type="InterPro" id="IPR019734">
    <property type="entry name" value="TPR_rpt"/>
</dbReference>
<organism evidence="3 4">
    <name type="scientific">Pseudoalteromonas denitrificans DSM 6059</name>
    <dbReference type="NCBI Taxonomy" id="1123010"/>
    <lineage>
        <taxon>Bacteria</taxon>
        <taxon>Pseudomonadati</taxon>
        <taxon>Pseudomonadota</taxon>
        <taxon>Gammaproteobacteria</taxon>
        <taxon>Alteromonadales</taxon>
        <taxon>Pseudoalteromonadaceae</taxon>
        <taxon>Pseudoalteromonas</taxon>
    </lineage>
</organism>